<dbReference type="Proteomes" id="UP001281147">
    <property type="component" value="Unassembled WGS sequence"/>
</dbReference>
<proteinExistence type="predicted"/>
<organism evidence="1 2">
    <name type="scientific">Vermiconidia calcicola</name>
    <dbReference type="NCBI Taxonomy" id="1690605"/>
    <lineage>
        <taxon>Eukaryota</taxon>
        <taxon>Fungi</taxon>
        <taxon>Dikarya</taxon>
        <taxon>Ascomycota</taxon>
        <taxon>Pezizomycotina</taxon>
        <taxon>Dothideomycetes</taxon>
        <taxon>Dothideomycetidae</taxon>
        <taxon>Mycosphaerellales</taxon>
        <taxon>Extremaceae</taxon>
        <taxon>Vermiconidia</taxon>
    </lineage>
</organism>
<reference evidence="1" key="1">
    <citation type="submission" date="2023-07" db="EMBL/GenBank/DDBJ databases">
        <title>Black Yeasts Isolated from many extreme environments.</title>
        <authorList>
            <person name="Coleine C."/>
            <person name="Stajich J.E."/>
            <person name="Selbmann L."/>
        </authorList>
    </citation>
    <scope>NUCLEOTIDE SEQUENCE</scope>
    <source>
        <strain evidence="1">CCFEE 5714</strain>
    </source>
</reference>
<gene>
    <name evidence="1" type="ORF">LTR37_007672</name>
</gene>
<evidence type="ECO:0000313" key="1">
    <source>
        <dbReference type="EMBL" id="KAK3714692.1"/>
    </source>
</evidence>
<name>A0ACC3ND88_9PEZI</name>
<keyword evidence="2" id="KW-1185">Reference proteome</keyword>
<comment type="caution">
    <text evidence="1">The sequence shown here is derived from an EMBL/GenBank/DDBJ whole genome shotgun (WGS) entry which is preliminary data.</text>
</comment>
<evidence type="ECO:0000313" key="2">
    <source>
        <dbReference type="Proteomes" id="UP001281147"/>
    </source>
</evidence>
<accession>A0ACC3ND88</accession>
<dbReference type="EMBL" id="JAUTXU010000054">
    <property type="protein sequence ID" value="KAK3714692.1"/>
    <property type="molecule type" value="Genomic_DNA"/>
</dbReference>
<protein>
    <submittedName>
        <fullName evidence="1">Uncharacterized protein</fullName>
    </submittedName>
</protein>
<sequence length="244" mass="26938">MASIKPPGEAEPHALTLRVDYRIPLGMLYRDLAKAMMFNFGAYLLLATDATFGKQKDLVVPSWTPDFGQTVKCMLHGSDQLLPKTDHSAVFKIADDQRSIPFRLPLDQAVTSRGAVAKSPARAKIRARAPLFPDRDFLKFTACDMITWSPPGTWFTENGLAVPIAAETGDIVVWASTAGVPVVLRASPQCPEKFSFVGCASFLTKSWREKGDRSYVGSNLMEAFESHHDNHGGFEDMNQVFEIV</sequence>